<protein>
    <submittedName>
        <fullName evidence="1">Uncharacterized protein</fullName>
    </submittedName>
</protein>
<dbReference type="EMBL" id="OW152839">
    <property type="protein sequence ID" value="CAH2060710.1"/>
    <property type="molecule type" value="Genomic_DNA"/>
</dbReference>
<keyword evidence="2" id="KW-1185">Reference proteome</keyword>
<name>A0ABN8IMY4_9NEOP</name>
<reference evidence="1" key="1">
    <citation type="submission" date="2022-03" db="EMBL/GenBank/DDBJ databases">
        <authorList>
            <person name="Martin H S."/>
        </authorList>
    </citation>
    <scope>NUCLEOTIDE SEQUENCE</scope>
</reference>
<proteinExistence type="predicted"/>
<feature type="non-terminal residue" evidence="1">
    <location>
        <position position="1"/>
    </location>
</feature>
<organism evidence="1 2">
    <name type="scientific">Iphiclides podalirius</name>
    <name type="common">scarce swallowtail</name>
    <dbReference type="NCBI Taxonomy" id="110791"/>
    <lineage>
        <taxon>Eukaryota</taxon>
        <taxon>Metazoa</taxon>
        <taxon>Ecdysozoa</taxon>
        <taxon>Arthropoda</taxon>
        <taxon>Hexapoda</taxon>
        <taxon>Insecta</taxon>
        <taxon>Pterygota</taxon>
        <taxon>Neoptera</taxon>
        <taxon>Endopterygota</taxon>
        <taxon>Lepidoptera</taxon>
        <taxon>Glossata</taxon>
        <taxon>Ditrysia</taxon>
        <taxon>Papilionoidea</taxon>
        <taxon>Papilionidae</taxon>
        <taxon>Papilioninae</taxon>
        <taxon>Iphiclides</taxon>
    </lineage>
</organism>
<accession>A0ABN8IMY4</accession>
<dbReference type="Proteomes" id="UP000837857">
    <property type="component" value="Chromosome 27"/>
</dbReference>
<evidence type="ECO:0000313" key="2">
    <source>
        <dbReference type="Proteomes" id="UP000837857"/>
    </source>
</evidence>
<gene>
    <name evidence="1" type="ORF">IPOD504_LOCUS11156</name>
</gene>
<sequence>MAAPQIVLRALSATLSRYSRRRHHLSPARLIISSDARATGPVKQPVPVADREIASRGAKLSAVPDVTWDRLPRNKCSSIIREMTGNPPLSSINQKAAL</sequence>
<evidence type="ECO:0000313" key="1">
    <source>
        <dbReference type="EMBL" id="CAH2060710.1"/>
    </source>
</evidence>